<dbReference type="EMBL" id="KB445793">
    <property type="protein sequence ID" value="EMD39763.1"/>
    <property type="molecule type" value="Genomic_DNA"/>
</dbReference>
<dbReference type="PANTHER" id="PTHR39596">
    <property type="match status" value="1"/>
</dbReference>
<sequence>MKKPSSIVHRLLCCTPVSASPLLSPVEQAPAQPFPQVLAETNGSLPAATGASAASVRPSFIAFECPWLFPNTPYDNHPDGFWDFPERAGWVLDGQRERRKFPNEVADALRPILKELDAKYKCRQKAVPQSLVTSRPADSLSIKCFRAEGGESSLSDEVAFIQAWLFFGVHAQANAITGLQSDPTSDFTVKTHADGAARTLSTAALDILPHRWAAALNALGEHDRAPRWAQLLEVIQHAVTLQTIISTHKPDPELEPRMLTYDECKVLLSIRLLFRAVLLALVLSMPSSNSDSGAGGAAVELLLHPALAQAFPAGWDELKDFAIDEMRAGGWCASECQLLERYDGAYNFFAARLRAGRWPMDHARCSDWVCVADQVDERVYETMHVEPGCRCVAVQVRPEELCAVLDRGKVPRVTVSKDLNVTVGDSGPYVAISHGRTRLASYMSGLKAAGETSAVLWMDTLCIPVHENFKSYRKQAIKLMSQTYREASAVLVLDRELQRLDTSTISHLEQDMLSAFVGWSRRLWTLQEAALANRLYV</sequence>
<gene>
    <name evidence="2" type="ORF">CERSUDRAFT_92250</name>
</gene>
<organism evidence="2 3">
    <name type="scientific">Ceriporiopsis subvermispora (strain B)</name>
    <name type="common">White-rot fungus</name>
    <name type="synonym">Gelatoporia subvermispora</name>
    <dbReference type="NCBI Taxonomy" id="914234"/>
    <lineage>
        <taxon>Eukaryota</taxon>
        <taxon>Fungi</taxon>
        <taxon>Dikarya</taxon>
        <taxon>Basidiomycota</taxon>
        <taxon>Agaricomycotina</taxon>
        <taxon>Agaricomycetes</taxon>
        <taxon>Polyporales</taxon>
        <taxon>Gelatoporiaceae</taxon>
        <taxon>Gelatoporia</taxon>
    </lineage>
</organism>
<evidence type="ECO:0000256" key="1">
    <source>
        <dbReference type="SAM" id="SignalP"/>
    </source>
</evidence>
<accession>M2QRP5</accession>
<reference evidence="2 3" key="1">
    <citation type="journal article" date="2012" name="Proc. Natl. Acad. Sci. U.S.A.">
        <title>Comparative genomics of Ceriporiopsis subvermispora and Phanerochaete chrysosporium provide insight into selective ligninolysis.</title>
        <authorList>
            <person name="Fernandez-Fueyo E."/>
            <person name="Ruiz-Duenas F.J."/>
            <person name="Ferreira P."/>
            <person name="Floudas D."/>
            <person name="Hibbett D.S."/>
            <person name="Canessa P."/>
            <person name="Larrondo L.F."/>
            <person name="James T.Y."/>
            <person name="Seelenfreund D."/>
            <person name="Lobos S."/>
            <person name="Polanco R."/>
            <person name="Tello M."/>
            <person name="Honda Y."/>
            <person name="Watanabe T."/>
            <person name="Watanabe T."/>
            <person name="Ryu J.S."/>
            <person name="Kubicek C.P."/>
            <person name="Schmoll M."/>
            <person name="Gaskell J."/>
            <person name="Hammel K.E."/>
            <person name="St John F.J."/>
            <person name="Vanden Wymelenberg A."/>
            <person name="Sabat G."/>
            <person name="Splinter BonDurant S."/>
            <person name="Syed K."/>
            <person name="Yadav J.S."/>
            <person name="Doddapaneni H."/>
            <person name="Subramanian V."/>
            <person name="Lavin J.L."/>
            <person name="Oguiza J.A."/>
            <person name="Perez G."/>
            <person name="Pisabarro A.G."/>
            <person name="Ramirez L."/>
            <person name="Santoyo F."/>
            <person name="Master E."/>
            <person name="Coutinho P.M."/>
            <person name="Henrissat B."/>
            <person name="Lombard V."/>
            <person name="Magnuson J.K."/>
            <person name="Kuees U."/>
            <person name="Hori C."/>
            <person name="Igarashi K."/>
            <person name="Samejima M."/>
            <person name="Held B.W."/>
            <person name="Barry K.W."/>
            <person name="LaButti K.M."/>
            <person name="Lapidus A."/>
            <person name="Lindquist E.A."/>
            <person name="Lucas S.M."/>
            <person name="Riley R."/>
            <person name="Salamov A.A."/>
            <person name="Hoffmeister D."/>
            <person name="Schwenk D."/>
            <person name="Hadar Y."/>
            <person name="Yarden O."/>
            <person name="de Vries R.P."/>
            <person name="Wiebenga A."/>
            <person name="Stenlid J."/>
            <person name="Eastwood D."/>
            <person name="Grigoriev I.V."/>
            <person name="Berka R.M."/>
            <person name="Blanchette R.A."/>
            <person name="Kersten P."/>
            <person name="Martinez A.T."/>
            <person name="Vicuna R."/>
            <person name="Cullen D."/>
        </authorList>
    </citation>
    <scope>NUCLEOTIDE SEQUENCE [LARGE SCALE GENOMIC DNA]</scope>
    <source>
        <strain evidence="2 3">B</strain>
    </source>
</reference>
<dbReference type="AlphaFoldDB" id="M2QRP5"/>
<proteinExistence type="predicted"/>
<name>M2QRP5_CERS8</name>
<dbReference type="OrthoDB" id="2426273at2759"/>
<keyword evidence="3" id="KW-1185">Reference proteome</keyword>
<feature type="chain" id="PRO_5004023361" description="Heterokaryon incompatibility domain-containing protein" evidence="1">
    <location>
        <begin position="20"/>
        <end position="537"/>
    </location>
</feature>
<protein>
    <recommendedName>
        <fullName evidence="4">Heterokaryon incompatibility domain-containing protein</fullName>
    </recommendedName>
</protein>
<feature type="signal peptide" evidence="1">
    <location>
        <begin position="1"/>
        <end position="19"/>
    </location>
</feature>
<evidence type="ECO:0000313" key="2">
    <source>
        <dbReference type="EMBL" id="EMD39763.1"/>
    </source>
</evidence>
<keyword evidence="1" id="KW-0732">Signal</keyword>
<dbReference type="HOGENOM" id="CLU_507119_0_0_1"/>
<evidence type="ECO:0008006" key="4">
    <source>
        <dbReference type="Google" id="ProtNLM"/>
    </source>
</evidence>
<dbReference type="STRING" id="914234.M2QRP5"/>
<dbReference type="Proteomes" id="UP000016930">
    <property type="component" value="Unassembled WGS sequence"/>
</dbReference>
<dbReference type="PANTHER" id="PTHR39596:SF2">
    <property type="entry name" value="HET DOMAIN PROTEIN (AFU_ORTHOLOGUE AFUA_1G17550)-RELATED"/>
    <property type="match status" value="1"/>
</dbReference>
<evidence type="ECO:0000313" key="3">
    <source>
        <dbReference type="Proteomes" id="UP000016930"/>
    </source>
</evidence>